<comment type="caution">
    <text evidence="1">The sequence shown here is derived from an EMBL/GenBank/DDBJ whole genome shotgun (WGS) entry which is preliminary data.</text>
</comment>
<name>A0AAW0QVZ4_9PEZI</name>
<evidence type="ECO:0000313" key="2">
    <source>
        <dbReference type="Proteomes" id="UP001392437"/>
    </source>
</evidence>
<dbReference type="AlphaFoldDB" id="A0AAW0QVZ4"/>
<dbReference type="EMBL" id="JAQQWP010000006">
    <property type="protein sequence ID" value="KAK8114540.1"/>
    <property type="molecule type" value="Genomic_DNA"/>
</dbReference>
<evidence type="ECO:0000313" key="1">
    <source>
        <dbReference type="EMBL" id="KAK8114540.1"/>
    </source>
</evidence>
<organism evidence="1 2">
    <name type="scientific">Apiospora kogelbergensis</name>
    <dbReference type="NCBI Taxonomy" id="1337665"/>
    <lineage>
        <taxon>Eukaryota</taxon>
        <taxon>Fungi</taxon>
        <taxon>Dikarya</taxon>
        <taxon>Ascomycota</taxon>
        <taxon>Pezizomycotina</taxon>
        <taxon>Sordariomycetes</taxon>
        <taxon>Xylariomycetidae</taxon>
        <taxon>Amphisphaeriales</taxon>
        <taxon>Apiosporaceae</taxon>
        <taxon>Apiospora</taxon>
    </lineage>
</organism>
<protein>
    <submittedName>
        <fullName evidence="1">Uncharacterized protein</fullName>
    </submittedName>
</protein>
<dbReference type="Proteomes" id="UP001392437">
    <property type="component" value="Unassembled WGS sequence"/>
</dbReference>
<accession>A0AAW0QVZ4</accession>
<proteinExistence type="predicted"/>
<keyword evidence="2" id="KW-1185">Reference proteome</keyword>
<sequence>MEEKALSAYLNAVGSRFWFVGWHDARMGIVTSWQPKSSSTTRPAASYSPHHPEPSIGTLEWAWRMPYNGYTPLQPAPPGETPWEAHEL</sequence>
<gene>
    <name evidence="1" type="ORF">PG999_006609</name>
</gene>
<reference evidence="1 2" key="1">
    <citation type="submission" date="2023-01" db="EMBL/GenBank/DDBJ databases">
        <title>Analysis of 21 Apiospora genomes using comparative genomics revels a genus with tremendous synthesis potential of carbohydrate active enzymes and secondary metabolites.</title>
        <authorList>
            <person name="Sorensen T."/>
        </authorList>
    </citation>
    <scope>NUCLEOTIDE SEQUENCE [LARGE SCALE GENOMIC DNA]</scope>
    <source>
        <strain evidence="1 2">CBS 117206</strain>
    </source>
</reference>